<name>A0A6J5AML8_9BURK</name>
<evidence type="ECO:0000259" key="2">
    <source>
        <dbReference type="PROSITE" id="PS50943"/>
    </source>
</evidence>
<dbReference type="Proteomes" id="UP000494249">
    <property type="component" value="Unassembled WGS sequence"/>
</dbReference>
<dbReference type="SMART" id="SM00530">
    <property type="entry name" value="HTH_XRE"/>
    <property type="match status" value="1"/>
</dbReference>
<dbReference type="AlphaFoldDB" id="A0A6J5AML8"/>
<dbReference type="NCBIfam" id="TIGR02607">
    <property type="entry name" value="antidote_HigA"/>
    <property type="match status" value="1"/>
</dbReference>
<dbReference type="InterPro" id="IPR001387">
    <property type="entry name" value="Cro/C1-type_HTH"/>
</dbReference>
<organism evidence="3 4">
    <name type="scientific">Paraburkholderia phenoliruptrix</name>
    <dbReference type="NCBI Taxonomy" id="252970"/>
    <lineage>
        <taxon>Bacteria</taxon>
        <taxon>Pseudomonadati</taxon>
        <taxon>Pseudomonadota</taxon>
        <taxon>Betaproteobacteria</taxon>
        <taxon>Burkholderiales</taxon>
        <taxon>Burkholderiaceae</taxon>
        <taxon>Paraburkholderia</taxon>
    </lineage>
</organism>
<dbReference type="Gene3D" id="1.10.260.40">
    <property type="entry name" value="lambda repressor-like DNA-binding domains"/>
    <property type="match status" value="1"/>
</dbReference>
<dbReference type="GO" id="GO:0003677">
    <property type="term" value="F:DNA binding"/>
    <property type="evidence" value="ECO:0007669"/>
    <property type="project" value="UniProtKB-KW"/>
</dbReference>
<dbReference type="PROSITE" id="PS50943">
    <property type="entry name" value="HTH_CROC1"/>
    <property type="match status" value="1"/>
</dbReference>
<dbReference type="SUPFAM" id="SSF47413">
    <property type="entry name" value="lambda repressor-like DNA-binding domains"/>
    <property type="match status" value="1"/>
</dbReference>
<evidence type="ECO:0000313" key="3">
    <source>
        <dbReference type="EMBL" id="CAB3674585.1"/>
    </source>
</evidence>
<proteinExistence type="predicted"/>
<gene>
    <name evidence="3" type="ORF">LMG22037_02129</name>
</gene>
<dbReference type="EMBL" id="CADIKB010000007">
    <property type="protein sequence ID" value="CAB3674585.1"/>
    <property type="molecule type" value="Genomic_DNA"/>
</dbReference>
<evidence type="ECO:0000313" key="4">
    <source>
        <dbReference type="Proteomes" id="UP000494249"/>
    </source>
</evidence>
<sequence>MLRLSTITDYWETGMVIKRSDLGSTDFSDIDTGDDIEEIHPGEILRSEFLEPLGMSVNALALALRVPAPRINDVVRGKRAISADTALRLERYFGASAQFWLNLQIAYDLRVATAAAGEQIEREIEPMPKADRPKLPKVSAEHARAAALAESLCGSAAAGKARRKG</sequence>
<dbReference type="PANTHER" id="PTHR36924:SF1">
    <property type="entry name" value="ANTITOXIN HIGA-1"/>
    <property type="match status" value="1"/>
</dbReference>
<dbReference type="PANTHER" id="PTHR36924">
    <property type="entry name" value="ANTITOXIN HIGA-1"/>
    <property type="match status" value="1"/>
</dbReference>
<dbReference type="InterPro" id="IPR013430">
    <property type="entry name" value="Toxin_antidote_HigA"/>
</dbReference>
<dbReference type="CDD" id="cd00093">
    <property type="entry name" value="HTH_XRE"/>
    <property type="match status" value="1"/>
</dbReference>
<reference evidence="3 4" key="1">
    <citation type="submission" date="2020-04" db="EMBL/GenBank/DDBJ databases">
        <authorList>
            <person name="De Canck E."/>
        </authorList>
    </citation>
    <scope>NUCLEOTIDE SEQUENCE [LARGE SCALE GENOMIC DNA]</scope>
    <source>
        <strain evidence="3 4">LMG 22037</strain>
    </source>
</reference>
<protein>
    <recommendedName>
        <fullName evidence="2">HTH cro/C1-type domain-containing protein</fullName>
    </recommendedName>
</protein>
<dbReference type="Pfam" id="PF01381">
    <property type="entry name" value="HTH_3"/>
    <property type="match status" value="1"/>
</dbReference>
<feature type="domain" description="HTH cro/C1-type" evidence="2">
    <location>
        <begin position="53"/>
        <end position="100"/>
    </location>
</feature>
<accession>A0A6J5AML8</accession>
<dbReference type="InterPro" id="IPR010982">
    <property type="entry name" value="Lambda_DNA-bd_dom_sf"/>
</dbReference>
<keyword evidence="1" id="KW-0238">DNA-binding</keyword>
<evidence type="ECO:0000256" key="1">
    <source>
        <dbReference type="ARBA" id="ARBA00023125"/>
    </source>
</evidence>